<dbReference type="SMART" id="SM00283">
    <property type="entry name" value="MA"/>
    <property type="match status" value="1"/>
</dbReference>
<dbReference type="CDD" id="cd12912">
    <property type="entry name" value="PDC2_MCP_like"/>
    <property type="match status" value="1"/>
</dbReference>
<keyword evidence="2" id="KW-1003">Cell membrane</keyword>
<feature type="coiled-coil region" evidence="10">
    <location>
        <begin position="411"/>
        <end position="466"/>
    </location>
</feature>
<dbReference type="GO" id="GO:0005886">
    <property type="term" value="C:plasma membrane"/>
    <property type="evidence" value="ECO:0007669"/>
    <property type="project" value="UniProtKB-SubCell"/>
</dbReference>
<comment type="similarity">
    <text evidence="8">Belongs to the methyl-accepting chemotaxis (MCP) protein family.</text>
</comment>
<keyword evidence="6 11" id="KW-0472">Membrane</keyword>
<keyword evidence="5 11" id="KW-1133">Transmembrane helix</keyword>
<gene>
    <name evidence="14" type="ORF">SAMN02745221_00747</name>
</gene>
<evidence type="ECO:0000256" key="1">
    <source>
        <dbReference type="ARBA" id="ARBA00004651"/>
    </source>
</evidence>
<feature type="transmembrane region" description="Helical" evidence="11">
    <location>
        <begin position="14"/>
        <end position="34"/>
    </location>
</feature>
<dbReference type="Gene3D" id="1.10.287.950">
    <property type="entry name" value="Methyl-accepting chemotaxis protein"/>
    <property type="match status" value="1"/>
</dbReference>
<evidence type="ECO:0000256" key="7">
    <source>
        <dbReference type="ARBA" id="ARBA00023224"/>
    </source>
</evidence>
<dbReference type="InterPro" id="IPR033479">
    <property type="entry name" value="dCache_1"/>
</dbReference>
<dbReference type="OrthoDB" id="597657at2"/>
<evidence type="ECO:0000256" key="10">
    <source>
        <dbReference type="SAM" id="Coils"/>
    </source>
</evidence>
<dbReference type="Proteomes" id="UP000242329">
    <property type="component" value="Unassembled WGS sequence"/>
</dbReference>
<evidence type="ECO:0000256" key="11">
    <source>
        <dbReference type="SAM" id="Phobius"/>
    </source>
</evidence>
<dbReference type="RefSeq" id="WP_073090242.1">
    <property type="nucleotide sequence ID" value="NZ_FQWY01000009.1"/>
</dbReference>
<dbReference type="CDD" id="cd06225">
    <property type="entry name" value="HAMP"/>
    <property type="match status" value="1"/>
</dbReference>
<keyword evidence="10" id="KW-0175">Coiled coil</keyword>
<dbReference type="GO" id="GO:0007165">
    <property type="term" value="P:signal transduction"/>
    <property type="evidence" value="ECO:0007669"/>
    <property type="project" value="UniProtKB-KW"/>
</dbReference>
<feature type="domain" description="Methyl-accepting transducer" evidence="12">
    <location>
        <begin position="375"/>
        <end position="640"/>
    </location>
</feature>
<dbReference type="PROSITE" id="PS50885">
    <property type="entry name" value="HAMP"/>
    <property type="match status" value="1"/>
</dbReference>
<dbReference type="EMBL" id="FQWY01000009">
    <property type="protein sequence ID" value="SHG68627.1"/>
    <property type="molecule type" value="Genomic_DNA"/>
</dbReference>
<feature type="transmembrane region" description="Helical" evidence="11">
    <location>
        <begin position="295"/>
        <end position="314"/>
    </location>
</feature>
<evidence type="ECO:0000313" key="15">
    <source>
        <dbReference type="Proteomes" id="UP000242329"/>
    </source>
</evidence>
<dbReference type="Pfam" id="PF00015">
    <property type="entry name" value="MCPsignal"/>
    <property type="match status" value="1"/>
</dbReference>
<feature type="domain" description="HAMP" evidence="13">
    <location>
        <begin position="311"/>
        <end position="370"/>
    </location>
</feature>
<keyword evidence="4 11" id="KW-0812">Transmembrane</keyword>
<protein>
    <submittedName>
        <fullName evidence="14">Methyl-accepting chemotaxis protein</fullName>
    </submittedName>
</protein>
<keyword evidence="3" id="KW-0145">Chemotaxis</keyword>
<reference evidence="15" key="1">
    <citation type="submission" date="2016-11" db="EMBL/GenBank/DDBJ databases">
        <authorList>
            <person name="Varghese N."/>
            <person name="Submissions S."/>
        </authorList>
    </citation>
    <scope>NUCLEOTIDE SEQUENCE [LARGE SCALE GENOMIC DNA]</scope>
    <source>
        <strain evidence="15">DSM 11003</strain>
    </source>
</reference>
<dbReference type="Gene3D" id="3.30.450.20">
    <property type="entry name" value="PAS domain"/>
    <property type="match status" value="1"/>
</dbReference>
<evidence type="ECO:0000256" key="5">
    <source>
        <dbReference type="ARBA" id="ARBA00022989"/>
    </source>
</evidence>
<evidence type="ECO:0000313" key="14">
    <source>
        <dbReference type="EMBL" id="SHG68627.1"/>
    </source>
</evidence>
<evidence type="ECO:0000259" key="13">
    <source>
        <dbReference type="PROSITE" id="PS50885"/>
    </source>
</evidence>
<sequence length="676" mass="74259">MSNEGRRGSLRNKLLAIICSIFLLNSILLILVSLKTSSYIVQKEIETSMYKVVKQAAATIGARNDARLCVLEGMAANEVVGSNEFSFARKADVLRQEFMRNKDKLYFLDLVLSDDKGRLYSINNSDLLDYYYEELHAIALNPVSVSSSLVDEKKRVIFVYSVPIYDKKSGQKNGAILALVDGKKFSEMISAMAYGRTGYAFAVDQTGKTIAHKDFTKVLNEENIPQIAEKNEKMRGIAEVIRQMIKKQSGVAVYEYGGEKKLMAFEPVPGSTWSVALTAPIGEVLHPVIVLKQRLLLISGFLLIVILGVLYLAIGRITGMIKAVSELAFCMAQGDFREKGEGGYSRRNDEIGILTRAFSDIRDRLGNILRQMAGAADSSRQMAGNITNYVRDIGQRGKEIGDALGYIAAGMQEASASIMEINNVMNNINRKAQFLSEEAVAGFERIKELEMSAETMRLNAVEAKEKACRIYKEKQEVIGQAIASARVVEEISAMADSITDIAAQTNLLALNAAIEAARAGEQGKGFAVVAAEVRKLAEHSAITAESIQRVVTDVNTAVKNLTENIGEVLDFVENNVINDYSDMVAVGEMYVKNMKVVEDITSRFTSSMQEIAGMLEVANKNIEGITAAVEETTASTTTVNQHVDEVIHILDKLEVMAEEQADTADVMAKSVEFFKL</sequence>
<keyword evidence="7 9" id="KW-0807">Transducer</keyword>
<evidence type="ECO:0000256" key="9">
    <source>
        <dbReference type="PROSITE-ProRule" id="PRU00284"/>
    </source>
</evidence>
<dbReference type="Pfam" id="PF02743">
    <property type="entry name" value="dCache_1"/>
    <property type="match status" value="1"/>
</dbReference>
<dbReference type="PANTHER" id="PTHR32089:SF112">
    <property type="entry name" value="LYSOZYME-LIKE PROTEIN-RELATED"/>
    <property type="match status" value="1"/>
</dbReference>
<evidence type="ECO:0000256" key="6">
    <source>
        <dbReference type="ARBA" id="ARBA00023136"/>
    </source>
</evidence>
<evidence type="ECO:0000259" key="12">
    <source>
        <dbReference type="PROSITE" id="PS50111"/>
    </source>
</evidence>
<keyword evidence="15" id="KW-1185">Reference proteome</keyword>
<dbReference type="AlphaFoldDB" id="A0A1M5LU96"/>
<dbReference type="GO" id="GO:0006935">
    <property type="term" value="P:chemotaxis"/>
    <property type="evidence" value="ECO:0007669"/>
    <property type="project" value="UniProtKB-KW"/>
</dbReference>
<proteinExistence type="inferred from homology"/>
<comment type="subcellular location">
    <subcellularLocation>
        <location evidence="1">Cell membrane</location>
        <topology evidence="1">Multi-pass membrane protein</topology>
    </subcellularLocation>
</comment>
<evidence type="ECO:0000256" key="3">
    <source>
        <dbReference type="ARBA" id="ARBA00022500"/>
    </source>
</evidence>
<evidence type="ECO:0000256" key="8">
    <source>
        <dbReference type="ARBA" id="ARBA00029447"/>
    </source>
</evidence>
<organism evidence="14 15">
    <name type="scientific">Thermosyntropha lipolytica DSM 11003</name>
    <dbReference type="NCBI Taxonomy" id="1123382"/>
    <lineage>
        <taxon>Bacteria</taxon>
        <taxon>Bacillati</taxon>
        <taxon>Bacillota</taxon>
        <taxon>Clostridia</taxon>
        <taxon>Eubacteriales</taxon>
        <taxon>Syntrophomonadaceae</taxon>
        <taxon>Thermosyntropha</taxon>
    </lineage>
</organism>
<dbReference type="InterPro" id="IPR004089">
    <property type="entry name" value="MCPsignal_dom"/>
</dbReference>
<evidence type="ECO:0000256" key="2">
    <source>
        <dbReference type="ARBA" id="ARBA00022475"/>
    </source>
</evidence>
<dbReference type="InterPro" id="IPR003660">
    <property type="entry name" value="HAMP_dom"/>
</dbReference>
<evidence type="ECO:0000256" key="4">
    <source>
        <dbReference type="ARBA" id="ARBA00022692"/>
    </source>
</evidence>
<dbReference type="SUPFAM" id="SSF58104">
    <property type="entry name" value="Methyl-accepting chemotaxis protein (MCP) signaling domain"/>
    <property type="match status" value="1"/>
</dbReference>
<name>A0A1M5LU96_9FIRM</name>
<dbReference type="PANTHER" id="PTHR32089">
    <property type="entry name" value="METHYL-ACCEPTING CHEMOTAXIS PROTEIN MCPB"/>
    <property type="match status" value="1"/>
</dbReference>
<dbReference type="PROSITE" id="PS50111">
    <property type="entry name" value="CHEMOTAXIS_TRANSDUC_2"/>
    <property type="match status" value="1"/>
</dbReference>
<accession>A0A1M5LU96</accession>
<dbReference type="STRING" id="1123382.SAMN02745221_00747"/>